<evidence type="ECO:0000313" key="12">
    <source>
        <dbReference type="Proteomes" id="UP000281406"/>
    </source>
</evidence>
<feature type="compositionally biased region" description="Polar residues" evidence="9">
    <location>
        <begin position="1"/>
        <end position="10"/>
    </location>
</feature>
<dbReference type="PANTHER" id="PTHR10353:SF68">
    <property type="entry name" value="BETA-KLOTHO"/>
    <property type="match status" value="1"/>
</dbReference>
<accession>A0A3N0Y4Z0</accession>
<dbReference type="PANTHER" id="PTHR10353">
    <property type="entry name" value="GLYCOSYL HYDROLASE"/>
    <property type="match status" value="1"/>
</dbReference>
<dbReference type="InterPro" id="IPR017853">
    <property type="entry name" value="GH"/>
</dbReference>
<gene>
    <name evidence="11" type="ORF">DPX16_2651</name>
</gene>
<dbReference type="AlphaFoldDB" id="A0A3N0Y4Z0"/>
<dbReference type="Pfam" id="PF00232">
    <property type="entry name" value="Glyco_hydro_1"/>
    <property type="match status" value="3"/>
</dbReference>
<keyword evidence="7" id="KW-0325">Glycoprotein</keyword>
<dbReference type="EMBL" id="RJVU01052173">
    <property type="protein sequence ID" value="ROL41151.1"/>
    <property type="molecule type" value="Genomic_DNA"/>
</dbReference>
<organism evidence="11 12">
    <name type="scientific">Anabarilius grahami</name>
    <name type="common">Kanglang fish</name>
    <name type="synonym">Barilius grahami</name>
    <dbReference type="NCBI Taxonomy" id="495550"/>
    <lineage>
        <taxon>Eukaryota</taxon>
        <taxon>Metazoa</taxon>
        <taxon>Chordata</taxon>
        <taxon>Craniata</taxon>
        <taxon>Vertebrata</taxon>
        <taxon>Euteleostomi</taxon>
        <taxon>Actinopterygii</taxon>
        <taxon>Neopterygii</taxon>
        <taxon>Teleostei</taxon>
        <taxon>Ostariophysi</taxon>
        <taxon>Cypriniformes</taxon>
        <taxon>Xenocyprididae</taxon>
        <taxon>Xenocypridinae</taxon>
        <taxon>Xenocypridinae incertae sedis</taxon>
        <taxon>Anabarilius</taxon>
    </lineage>
</organism>
<proteinExistence type="inferred from homology"/>
<dbReference type="Gene3D" id="3.20.20.80">
    <property type="entry name" value="Glycosidases"/>
    <property type="match status" value="2"/>
</dbReference>
<dbReference type="SUPFAM" id="SSF51445">
    <property type="entry name" value="(Trans)glycosidases"/>
    <property type="match status" value="2"/>
</dbReference>
<keyword evidence="12" id="KW-1185">Reference proteome</keyword>
<sequence length="1043" mass="118709">MASWVPSTKEASPKAQAQKKPRLEFARAHADKDEDYWDCILWSDETKITVWRRKALILWGTTECVLLGKASKLWLQPLNETHLQTGTFPSGFLWGVGTSAFPTEGSWDADGKGESVWDRFTHHSRTDRSASDSYVRWEEDLRSIQYLGVKFYTFSLSWPRLFPDGDATANPNPAGVEHYRRLISKLKELQVEPVVTLFHWDLPQVLQERFGGWLNRSMVDVFADYAAFCFQTFGGEVRYWLTMHNPFLLAVQGYGTGAHAPGVIGDRADPFIAAHNLIRAHAKAWHIYDSLFRPHQGGKVSITLGSHWVEPLHGQASAAAVELCQKSMEAVIGWFAEPIYGSGDYPESLKASNRGVIPEFTPDEWLYVRGTADFFSLAFGPETLRVGRGLARFGQTVTPDLRSVLVWVRQMYGDPQVLVAESGWFSDASVGVEDTVAIHLMKSVFGYTAWSLVDGFEWNHGYSIRRGLFYIDFSRPERHRLPKTSARFYRRLVQDNGFPADNSLHIEGRFPCDFQFGVSESVLQVHLRPFSPQFTDPHLYRWNYSGDSALRPVTGVTLHTRAAQCTDFLYIQRHLFLLGVTGSSHYRFALDWTQLMPSGDPSSVDAEKVRFYRCVLSELVRRGIQPVVTLYHPSYRSPSLGLPEPLHADGGWRNDSVVEAFVKFATFCFQEFGGLVPTWITINEPNRLMDVYGGTAEDRQTVARHLLLAHARAWRVYDTRFRLQQGAAVSIALHADWVEPANPFLESHEAAQQHFLLFELGRFLDPLFGGRDSTLIGFTDDEREELKGALDFIALNHFTTRLVSPLHQPSPQNPNPTKPPNQDHGFSLMTDATWPSSHLRQALVPWGLRRMLGWVKNRYGNELPIIITASGVDDQAPHNDQLRQHYIRDYLQEALKAARELDGVDLRGFYIWKLQDHHDLEFGLFSSAAHHSRPKASVSLYRDIITHRGFPSAADLQPFPCQVADNRMSCEFCKQMAENKPLLFFSACVSVSVSMLSALIIISVLRKRRRRRRRPISVRPQRLAVQQRFPMMRVANRTGHLHR</sequence>
<dbReference type="GO" id="GO:0003676">
    <property type="term" value="F:nucleic acid binding"/>
    <property type="evidence" value="ECO:0007669"/>
    <property type="project" value="InterPro"/>
</dbReference>
<keyword evidence="2" id="KW-1003">Cell membrane</keyword>
<evidence type="ECO:0000256" key="9">
    <source>
        <dbReference type="SAM" id="MobiDB-lite"/>
    </source>
</evidence>
<comment type="similarity">
    <text evidence="8">Belongs to the glycosyl hydrolase 1 family. Klotho subfamily.</text>
</comment>
<feature type="transmembrane region" description="Helical" evidence="10">
    <location>
        <begin position="982"/>
        <end position="1005"/>
    </location>
</feature>
<dbReference type="OrthoDB" id="65569at2759"/>
<dbReference type="InterPro" id="IPR001360">
    <property type="entry name" value="Glyco_hydro_1"/>
</dbReference>
<evidence type="ECO:0000256" key="10">
    <source>
        <dbReference type="SAM" id="Phobius"/>
    </source>
</evidence>
<dbReference type="GO" id="GO:0005886">
    <property type="term" value="C:plasma membrane"/>
    <property type="evidence" value="ECO:0007669"/>
    <property type="project" value="UniProtKB-SubCell"/>
</dbReference>
<comment type="subcellular location">
    <subcellularLocation>
        <location evidence="1">Cell membrane</location>
        <topology evidence="1">Single-pass membrane protein</topology>
    </subcellularLocation>
</comment>
<feature type="region of interest" description="Disordered" evidence="9">
    <location>
        <begin position="1"/>
        <end position="23"/>
    </location>
</feature>
<dbReference type="FunFam" id="3.20.20.80:FF:000062">
    <property type="entry name" value="Klotho"/>
    <property type="match status" value="1"/>
</dbReference>
<evidence type="ECO:0000256" key="2">
    <source>
        <dbReference type="ARBA" id="ARBA00022475"/>
    </source>
</evidence>
<dbReference type="Proteomes" id="UP000281406">
    <property type="component" value="Unassembled WGS sequence"/>
</dbReference>
<comment type="caution">
    <text evidence="11">The sequence shown here is derived from an EMBL/GenBank/DDBJ whole genome shotgun (WGS) entry which is preliminary data.</text>
</comment>
<evidence type="ECO:0000256" key="8">
    <source>
        <dbReference type="ARBA" id="ARBA00060858"/>
    </source>
</evidence>
<feature type="region of interest" description="Disordered" evidence="9">
    <location>
        <begin position="804"/>
        <end position="826"/>
    </location>
</feature>
<reference evidence="11 12" key="1">
    <citation type="submission" date="2018-10" db="EMBL/GenBank/DDBJ databases">
        <title>Genome assembly for a Yunnan-Guizhou Plateau 3E fish, Anabarilius grahami (Regan), and its evolutionary and genetic applications.</title>
        <authorList>
            <person name="Jiang W."/>
        </authorList>
    </citation>
    <scope>NUCLEOTIDE SEQUENCE [LARGE SCALE GENOMIC DNA]</scope>
    <source>
        <strain evidence="11">AG-KIZ</strain>
        <tissue evidence="11">Muscle</tissue>
    </source>
</reference>
<evidence type="ECO:0000256" key="3">
    <source>
        <dbReference type="ARBA" id="ARBA00022692"/>
    </source>
</evidence>
<keyword evidence="5 10" id="KW-1133">Transmembrane helix</keyword>
<dbReference type="InterPro" id="IPR036397">
    <property type="entry name" value="RNaseH_sf"/>
</dbReference>
<dbReference type="PRINTS" id="PR00131">
    <property type="entry name" value="GLHYDRLASE1"/>
</dbReference>
<evidence type="ECO:0000256" key="4">
    <source>
        <dbReference type="ARBA" id="ARBA00022737"/>
    </source>
</evidence>
<dbReference type="GO" id="GO:0005975">
    <property type="term" value="P:carbohydrate metabolic process"/>
    <property type="evidence" value="ECO:0007669"/>
    <property type="project" value="InterPro"/>
</dbReference>
<dbReference type="GO" id="GO:0004553">
    <property type="term" value="F:hydrolase activity, hydrolyzing O-glycosyl compounds"/>
    <property type="evidence" value="ECO:0007669"/>
    <property type="project" value="InterPro"/>
</dbReference>
<protein>
    <submittedName>
        <fullName evidence="11">Beta-klotho</fullName>
    </submittedName>
</protein>
<evidence type="ECO:0000256" key="1">
    <source>
        <dbReference type="ARBA" id="ARBA00004162"/>
    </source>
</evidence>
<evidence type="ECO:0000256" key="6">
    <source>
        <dbReference type="ARBA" id="ARBA00023136"/>
    </source>
</evidence>
<evidence type="ECO:0000256" key="5">
    <source>
        <dbReference type="ARBA" id="ARBA00022989"/>
    </source>
</evidence>
<keyword evidence="3 10" id="KW-0812">Transmembrane</keyword>
<evidence type="ECO:0000256" key="7">
    <source>
        <dbReference type="ARBA" id="ARBA00023180"/>
    </source>
</evidence>
<evidence type="ECO:0000313" key="11">
    <source>
        <dbReference type="EMBL" id="ROL41151.1"/>
    </source>
</evidence>
<keyword evidence="6 10" id="KW-0472">Membrane</keyword>
<dbReference type="Gene3D" id="3.30.420.10">
    <property type="entry name" value="Ribonuclease H-like superfamily/Ribonuclease H"/>
    <property type="match status" value="1"/>
</dbReference>
<name>A0A3N0Y4Z0_ANAGA</name>
<dbReference type="FunFam" id="3.20.20.80:FF:000042">
    <property type="entry name" value="Klotho"/>
    <property type="match status" value="1"/>
</dbReference>
<keyword evidence="4" id="KW-0677">Repeat</keyword>